<evidence type="ECO:0000313" key="2">
    <source>
        <dbReference type="EMBL" id="CAN96823.1"/>
    </source>
</evidence>
<evidence type="ECO:0000313" key="3">
    <source>
        <dbReference type="Proteomes" id="UP000002139"/>
    </source>
</evidence>
<keyword evidence="3" id="KW-1185">Reference proteome</keyword>
<dbReference type="EMBL" id="AM746676">
    <property type="protein sequence ID" value="CAN96823.1"/>
    <property type="molecule type" value="Genomic_DNA"/>
</dbReference>
<sequence length="378" mass="38957">MSRRRRDPPAREPGQDAARGTAPALRRALALGAAGLALALGAAGLALGAAGCAEPPALDLMLVPDPNVNTTEQLLAHVQQAVLVVDAEEGLYAPGEERSQGGVQVKNADVDAALELVFTLSIERERLPIIRIEQGGLPDVSLTIRVLGLQASPAPGSFVARGELMGARLAAPPPMMTVPFNLRPEVRPPRVERVLPDDGGVALRCAVPSLVISFSRPIDEASLRAPGAVAITPDPGPISVAMDPSGLVANVATPRLVGVGGLAYRVAIASAVRDLAGQPLDQVAAEAGAQGYLGDFSLSCEPPPTEPTEPPCAPDYACPLGAACVGGVCLPRDCPVPCPGGRVCDRLRALCVDDCRADALFSPCAPERRCDTTSGLCR</sequence>
<accession>A9GPZ1</accession>
<dbReference type="AlphaFoldDB" id="A9GPZ1"/>
<organism evidence="2 3">
    <name type="scientific">Sorangium cellulosum (strain So ce56)</name>
    <name type="common">Polyangium cellulosum (strain So ce56)</name>
    <dbReference type="NCBI Taxonomy" id="448385"/>
    <lineage>
        <taxon>Bacteria</taxon>
        <taxon>Pseudomonadati</taxon>
        <taxon>Myxococcota</taxon>
        <taxon>Polyangia</taxon>
        <taxon>Polyangiales</taxon>
        <taxon>Polyangiaceae</taxon>
        <taxon>Sorangium</taxon>
    </lineage>
</organism>
<protein>
    <recommendedName>
        <fullName evidence="4">SbsA Ig-like domain-containing protein</fullName>
    </recommendedName>
</protein>
<dbReference type="Proteomes" id="UP000002139">
    <property type="component" value="Chromosome"/>
</dbReference>
<reference evidence="2 3" key="1">
    <citation type="journal article" date="2007" name="Nat. Biotechnol.">
        <title>Complete genome sequence of the myxobacterium Sorangium cellulosum.</title>
        <authorList>
            <person name="Schneiker S."/>
            <person name="Perlova O."/>
            <person name="Kaiser O."/>
            <person name="Gerth K."/>
            <person name="Alici A."/>
            <person name="Altmeyer M.O."/>
            <person name="Bartels D."/>
            <person name="Bekel T."/>
            <person name="Beyer S."/>
            <person name="Bode E."/>
            <person name="Bode H.B."/>
            <person name="Bolten C.J."/>
            <person name="Choudhuri J.V."/>
            <person name="Doss S."/>
            <person name="Elnakady Y.A."/>
            <person name="Frank B."/>
            <person name="Gaigalat L."/>
            <person name="Goesmann A."/>
            <person name="Groeger C."/>
            <person name="Gross F."/>
            <person name="Jelsbak L."/>
            <person name="Jelsbak L."/>
            <person name="Kalinowski J."/>
            <person name="Kegler C."/>
            <person name="Knauber T."/>
            <person name="Konietzny S."/>
            <person name="Kopp M."/>
            <person name="Krause L."/>
            <person name="Krug D."/>
            <person name="Linke B."/>
            <person name="Mahmud T."/>
            <person name="Martinez-Arias R."/>
            <person name="McHardy A.C."/>
            <person name="Merai M."/>
            <person name="Meyer F."/>
            <person name="Mormann S."/>
            <person name="Munoz-Dorado J."/>
            <person name="Perez J."/>
            <person name="Pradella S."/>
            <person name="Rachid S."/>
            <person name="Raddatz G."/>
            <person name="Rosenau F."/>
            <person name="Rueckert C."/>
            <person name="Sasse F."/>
            <person name="Scharfe M."/>
            <person name="Schuster S.C."/>
            <person name="Suen G."/>
            <person name="Treuner-Lange A."/>
            <person name="Velicer G.J."/>
            <person name="Vorholter F.-J."/>
            <person name="Weissman K.J."/>
            <person name="Welch R.D."/>
            <person name="Wenzel S.C."/>
            <person name="Whitworth D.E."/>
            <person name="Wilhelm S."/>
            <person name="Wittmann C."/>
            <person name="Bloecker H."/>
            <person name="Puehler A."/>
            <person name="Mueller R."/>
        </authorList>
    </citation>
    <scope>NUCLEOTIDE SEQUENCE [LARGE SCALE GENOMIC DNA]</scope>
    <source>
        <strain evidence="3">So ce56</strain>
    </source>
</reference>
<gene>
    <name evidence="2" type="ordered locus">sce6654</name>
</gene>
<dbReference type="KEGG" id="scl:sce6654"/>
<dbReference type="OrthoDB" id="9818395at2"/>
<evidence type="ECO:0008006" key="4">
    <source>
        <dbReference type="Google" id="ProtNLM"/>
    </source>
</evidence>
<evidence type="ECO:0000256" key="1">
    <source>
        <dbReference type="SAM" id="MobiDB-lite"/>
    </source>
</evidence>
<proteinExistence type="predicted"/>
<name>A9GPZ1_SORC5</name>
<dbReference type="RefSeq" id="WP_012239265.1">
    <property type="nucleotide sequence ID" value="NC_010162.1"/>
</dbReference>
<dbReference type="STRING" id="448385.sce6654"/>
<dbReference type="HOGENOM" id="CLU_731378_0_0_7"/>
<feature type="region of interest" description="Disordered" evidence="1">
    <location>
        <begin position="1"/>
        <end position="21"/>
    </location>
</feature>